<keyword evidence="1" id="KW-0175">Coiled coil</keyword>
<feature type="region of interest" description="Disordered" evidence="2">
    <location>
        <begin position="212"/>
        <end position="416"/>
    </location>
</feature>
<evidence type="ECO:0000256" key="2">
    <source>
        <dbReference type="SAM" id="MobiDB-lite"/>
    </source>
</evidence>
<name>A0A9P4NHI4_9PEZI</name>
<evidence type="ECO:0008006" key="5">
    <source>
        <dbReference type="Google" id="ProtNLM"/>
    </source>
</evidence>
<feature type="coiled-coil region" evidence="1">
    <location>
        <begin position="151"/>
        <end position="185"/>
    </location>
</feature>
<dbReference type="OrthoDB" id="8064436at2759"/>
<reference evidence="3" key="1">
    <citation type="journal article" date="2020" name="Stud. Mycol.">
        <title>101 Dothideomycetes genomes: a test case for predicting lifestyles and emergence of pathogens.</title>
        <authorList>
            <person name="Haridas S."/>
            <person name="Albert R."/>
            <person name="Binder M."/>
            <person name="Bloem J."/>
            <person name="Labutti K."/>
            <person name="Salamov A."/>
            <person name="Andreopoulos B."/>
            <person name="Baker S."/>
            <person name="Barry K."/>
            <person name="Bills G."/>
            <person name="Bluhm B."/>
            <person name="Cannon C."/>
            <person name="Castanera R."/>
            <person name="Culley D."/>
            <person name="Daum C."/>
            <person name="Ezra D."/>
            <person name="Gonzalez J."/>
            <person name="Henrissat B."/>
            <person name="Kuo A."/>
            <person name="Liang C."/>
            <person name="Lipzen A."/>
            <person name="Lutzoni F."/>
            <person name="Magnuson J."/>
            <person name="Mondo S."/>
            <person name="Nolan M."/>
            <person name="Ohm R."/>
            <person name="Pangilinan J."/>
            <person name="Park H.-J."/>
            <person name="Ramirez L."/>
            <person name="Alfaro M."/>
            <person name="Sun H."/>
            <person name="Tritt A."/>
            <person name="Yoshinaga Y."/>
            <person name="Zwiers L.-H."/>
            <person name="Turgeon B."/>
            <person name="Goodwin S."/>
            <person name="Spatafora J."/>
            <person name="Crous P."/>
            <person name="Grigoriev I."/>
        </authorList>
    </citation>
    <scope>NUCLEOTIDE SEQUENCE</scope>
    <source>
        <strain evidence="3">CBS 130266</strain>
    </source>
</reference>
<evidence type="ECO:0000313" key="4">
    <source>
        <dbReference type="Proteomes" id="UP000800235"/>
    </source>
</evidence>
<gene>
    <name evidence="3" type="ORF">EJ08DRAFT_653526</name>
</gene>
<accession>A0A9P4NHI4</accession>
<dbReference type="Proteomes" id="UP000800235">
    <property type="component" value="Unassembled WGS sequence"/>
</dbReference>
<feature type="compositionally biased region" description="Basic and acidic residues" evidence="2">
    <location>
        <begin position="347"/>
        <end position="356"/>
    </location>
</feature>
<dbReference type="PANTHER" id="PTHR42067">
    <property type="entry name" value="YALI0C15378P"/>
    <property type="match status" value="1"/>
</dbReference>
<keyword evidence="4" id="KW-1185">Reference proteome</keyword>
<comment type="caution">
    <text evidence="3">The sequence shown here is derived from an EMBL/GenBank/DDBJ whole genome shotgun (WGS) entry which is preliminary data.</text>
</comment>
<dbReference type="SUPFAM" id="SSF58022">
    <property type="entry name" value="XRCC4, C-terminal oligomerization domain"/>
    <property type="match status" value="1"/>
</dbReference>
<feature type="compositionally biased region" description="Basic residues" evidence="2">
    <location>
        <begin position="322"/>
        <end position="334"/>
    </location>
</feature>
<evidence type="ECO:0000256" key="1">
    <source>
        <dbReference type="SAM" id="Coils"/>
    </source>
</evidence>
<proteinExistence type="predicted"/>
<dbReference type="Gene3D" id="1.20.5.370">
    <property type="match status" value="1"/>
</dbReference>
<dbReference type="EMBL" id="MU007100">
    <property type="protein sequence ID" value="KAF2421197.1"/>
    <property type="molecule type" value="Genomic_DNA"/>
</dbReference>
<feature type="compositionally biased region" description="Basic and acidic residues" evidence="2">
    <location>
        <begin position="213"/>
        <end position="225"/>
    </location>
</feature>
<dbReference type="PANTHER" id="PTHR42067:SF1">
    <property type="entry name" value="MITOTIC APPARATUS PROTEIN P62"/>
    <property type="match status" value="1"/>
</dbReference>
<organism evidence="3 4">
    <name type="scientific">Tothia fuscella</name>
    <dbReference type="NCBI Taxonomy" id="1048955"/>
    <lineage>
        <taxon>Eukaryota</taxon>
        <taxon>Fungi</taxon>
        <taxon>Dikarya</taxon>
        <taxon>Ascomycota</taxon>
        <taxon>Pezizomycotina</taxon>
        <taxon>Dothideomycetes</taxon>
        <taxon>Pleosporomycetidae</taxon>
        <taxon>Venturiales</taxon>
        <taxon>Cylindrosympodiaceae</taxon>
        <taxon>Tothia</taxon>
    </lineage>
</organism>
<dbReference type="AlphaFoldDB" id="A0A9P4NHI4"/>
<protein>
    <recommendedName>
        <fullName evidence="5">DNA repair protein XRCC4</fullName>
    </recommendedName>
</protein>
<sequence>MSDQRILRLSRSDADADSFVLLHVKSNGPHPLDLKVEATEGEFAYAGSIKQSQVHKIRAQQYDGTKEWEAALSNTLLLEKFTPDLESELKGLECAVNVTPEKHLNIIWRRNISGITQRLGTLELKVTEEEFDLWSIAGLATQSFAEARHHVVGLERKLSEQDDVVKKLQDQLETLTATKQEHENALLQKFSELLNSKKSKIRDQQRLLSTAKIDPEAAERVENARSKTKPRAAEPSRTSKRKATTDRAPDSDEESSDAFDDGLKEEEEEERREMTTPEPTDNETEDEDGRGGGVADRESTPPPPPSPLPKKKGIAKGIGGRGKGKGKGKAVVRGKGKEPEEVEVEVELPHRGKDGNDMDVDEPEPELPPKRELPFALRRKADQAASQKIADESPKGKKSIQPAPPVEEDSETDDEL</sequence>
<feature type="compositionally biased region" description="Acidic residues" evidence="2">
    <location>
        <begin position="251"/>
        <end position="270"/>
    </location>
</feature>
<evidence type="ECO:0000313" key="3">
    <source>
        <dbReference type="EMBL" id="KAF2421197.1"/>
    </source>
</evidence>
<dbReference type="InterPro" id="IPR014751">
    <property type="entry name" value="XRCC4-like_C"/>
</dbReference>
<feature type="compositionally biased region" description="Acidic residues" evidence="2">
    <location>
        <begin position="406"/>
        <end position="416"/>
    </location>
</feature>